<dbReference type="Pfam" id="PF01453">
    <property type="entry name" value="B_lectin"/>
    <property type="match status" value="1"/>
</dbReference>
<dbReference type="PROSITE" id="PS50948">
    <property type="entry name" value="PAN"/>
    <property type="match status" value="1"/>
</dbReference>
<keyword evidence="9" id="KW-1185">Reference proteome</keyword>
<evidence type="ECO:0000256" key="1">
    <source>
        <dbReference type="ARBA" id="ARBA00022729"/>
    </source>
</evidence>
<dbReference type="SUPFAM" id="SSF51110">
    <property type="entry name" value="alpha-D-mannose-specific plant lectins"/>
    <property type="match status" value="1"/>
</dbReference>
<keyword evidence="4" id="KW-0812">Transmembrane</keyword>
<dbReference type="PROSITE" id="PS50927">
    <property type="entry name" value="BULB_LECTIN"/>
    <property type="match status" value="1"/>
</dbReference>
<evidence type="ECO:0000256" key="2">
    <source>
        <dbReference type="ARBA" id="ARBA00023157"/>
    </source>
</evidence>
<feature type="domain" description="Bulb-type lectin" evidence="6">
    <location>
        <begin position="22"/>
        <end position="145"/>
    </location>
</feature>
<accession>A0AAN7GVR4</accession>
<comment type="caution">
    <text evidence="8">The sequence shown here is derived from an EMBL/GenBank/DDBJ whole genome shotgun (WGS) entry which is preliminary data.</text>
</comment>
<keyword evidence="2" id="KW-1015">Disulfide bond</keyword>
<evidence type="ECO:0000256" key="4">
    <source>
        <dbReference type="SAM" id="Phobius"/>
    </source>
</evidence>
<protein>
    <submittedName>
        <fullName evidence="8">Uncharacterized protein</fullName>
    </submittedName>
</protein>
<evidence type="ECO:0000259" key="7">
    <source>
        <dbReference type="PROSITE" id="PS50948"/>
    </source>
</evidence>
<dbReference type="PANTHER" id="PTHR32444">
    <property type="entry name" value="BULB-TYPE LECTIN DOMAIN-CONTAINING PROTEIN"/>
    <property type="match status" value="1"/>
</dbReference>
<dbReference type="InterPro" id="IPR036426">
    <property type="entry name" value="Bulb-type_lectin_dom_sf"/>
</dbReference>
<proteinExistence type="predicted"/>
<feature type="domain" description="Apple" evidence="7">
    <location>
        <begin position="335"/>
        <end position="427"/>
    </location>
</feature>
<dbReference type="EMBL" id="JAXIOK010000022">
    <property type="protein sequence ID" value="KAK4743742.1"/>
    <property type="molecule type" value="Genomic_DNA"/>
</dbReference>
<dbReference type="InterPro" id="IPR003609">
    <property type="entry name" value="Pan_app"/>
</dbReference>
<feature type="signal peptide" evidence="5">
    <location>
        <begin position="1"/>
        <end position="21"/>
    </location>
</feature>
<feature type="transmembrane region" description="Helical" evidence="4">
    <location>
        <begin position="441"/>
        <end position="463"/>
    </location>
</feature>
<dbReference type="InterPro" id="IPR001480">
    <property type="entry name" value="Bulb-type_lectin_dom"/>
</dbReference>
<dbReference type="SMART" id="SM00473">
    <property type="entry name" value="PAN_AP"/>
    <property type="match status" value="1"/>
</dbReference>
<dbReference type="Gene3D" id="2.90.10.10">
    <property type="entry name" value="Bulb-type lectin domain"/>
    <property type="match status" value="1"/>
</dbReference>
<feature type="chain" id="PRO_5043005121" evidence="5">
    <location>
        <begin position="22"/>
        <end position="610"/>
    </location>
</feature>
<dbReference type="Gene3D" id="1.10.510.10">
    <property type="entry name" value="Transferase(Phosphotransferase) domain 1"/>
    <property type="match status" value="1"/>
</dbReference>
<dbReference type="InterPro" id="IPR000858">
    <property type="entry name" value="S_locus_glycoprot_dom"/>
</dbReference>
<dbReference type="AlphaFoldDB" id="A0AAN7GVR4"/>
<evidence type="ECO:0000313" key="8">
    <source>
        <dbReference type="EMBL" id="KAK4743742.1"/>
    </source>
</evidence>
<dbReference type="PANTHER" id="PTHR32444:SF250">
    <property type="entry name" value="NON-SPECIFIC SERINE_THREONINE PROTEIN KINASE"/>
    <property type="match status" value="1"/>
</dbReference>
<dbReference type="Pfam" id="PF00954">
    <property type="entry name" value="S_locus_glycop"/>
    <property type="match status" value="1"/>
</dbReference>
<dbReference type="GO" id="GO:0048544">
    <property type="term" value="P:recognition of pollen"/>
    <property type="evidence" value="ECO:0007669"/>
    <property type="project" value="InterPro"/>
</dbReference>
<evidence type="ECO:0000256" key="5">
    <source>
        <dbReference type="SAM" id="SignalP"/>
    </source>
</evidence>
<evidence type="ECO:0000313" key="9">
    <source>
        <dbReference type="Proteomes" id="UP001345219"/>
    </source>
</evidence>
<dbReference type="CDD" id="cd00028">
    <property type="entry name" value="B_lectin"/>
    <property type="match status" value="1"/>
</dbReference>
<dbReference type="Proteomes" id="UP001345219">
    <property type="component" value="Chromosome 9"/>
</dbReference>
<gene>
    <name evidence="8" type="ORF">SAY87_010054</name>
</gene>
<keyword evidence="1 5" id="KW-0732">Signal</keyword>
<keyword evidence="4" id="KW-1133">Transmembrane helix</keyword>
<dbReference type="SMART" id="SM00108">
    <property type="entry name" value="B_lectin"/>
    <property type="match status" value="1"/>
</dbReference>
<sequence>MVPICYTLLLFFFCRSLVCFAVSNISSSEPLFLNQTLISRSQIFELGFFTYKGSNNQYVGMWYKNITPSKYIWVANRAQPLDYRDQLVSLTIGGDGNLRLLDGAQNAVWSTNVSMGSNRSIAVLLDTGNLVLMDSGSIVWESFDFPTDTLLPGMKIGINVRTGEKRYLISWRTASDPSPGNFSVGITWEIPPQPFIWNGSAPYWRGGQWDKSKFIGTEDSDSYLSSHNVQQDFQQGTAYYTLTSYNVNFFTYMFISSDGSFKWVYWNQSDGNWVLCWEAPQNLCETYGTCGPFGICDSSVSPDCKCLEGFAPKSEEEWKGGKWAGGCTRKKELQCQRDLNTTGAPLRPATNQSDYFLKLSQMKLPDAAKYLIPFDDSAEGCQDWCFNNCSCIAYSYVDNIGCLIWFDEVMDIQSFTTYGKDLFIRLAYDKRSDNTAERNKIIVISLSTILCCIILGAGIYYVICKRRANERESDGTMPLQQIRQEEKDDVPSELPTFNFKTSLVVRAWQLRREGRDMEFVDEAISVDCIASRQEVAKCVQVGLLCTQDQPMDRPSMPTVVSMLSGELDLPDPKPPTLPSFHSPSDHEIHSQQEAALSSNTMTLTRIIEGR</sequence>
<organism evidence="8 9">
    <name type="scientific">Trapa incisa</name>
    <dbReference type="NCBI Taxonomy" id="236973"/>
    <lineage>
        <taxon>Eukaryota</taxon>
        <taxon>Viridiplantae</taxon>
        <taxon>Streptophyta</taxon>
        <taxon>Embryophyta</taxon>
        <taxon>Tracheophyta</taxon>
        <taxon>Spermatophyta</taxon>
        <taxon>Magnoliopsida</taxon>
        <taxon>eudicotyledons</taxon>
        <taxon>Gunneridae</taxon>
        <taxon>Pentapetalae</taxon>
        <taxon>rosids</taxon>
        <taxon>malvids</taxon>
        <taxon>Myrtales</taxon>
        <taxon>Lythraceae</taxon>
        <taxon>Trapa</taxon>
    </lineage>
</organism>
<dbReference type="Pfam" id="PF08276">
    <property type="entry name" value="PAN_2"/>
    <property type="match status" value="1"/>
</dbReference>
<keyword evidence="3" id="KW-0325">Glycoprotein</keyword>
<evidence type="ECO:0000259" key="6">
    <source>
        <dbReference type="PROSITE" id="PS50927"/>
    </source>
</evidence>
<keyword evidence="4" id="KW-0472">Membrane</keyword>
<reference evidence="8 9" key="1">
    <citation type="journal article" date="2023" name="Hortic Res">
        <title>Pangenome of water caltrop reveals structural variations and asymmetric subgenome divergence after allopolyploidization.</title>
        <authorList>
            <person name="Zhang X."/>
            <person name="Chen Y."/>
            <person name="Wang L."/>
            <person name="Yuan Y."/>
            <person name="Fang M."/>
            <person name="Shi L."/>
            <person name="Lu R."/>
            <person name="Comes H.P."/>
            <person name="Ma Y."/>
            <person name="Chen Y."/>
            <person name="Huang G."/>
            <person name="Zhou Y."/>
            <person name="Zheng Z."/>
            <person name="Qiu Y."/>
        </authorList>
    </citation>
    <scope>NUCLEOTIDE SEQUENCE [LARGE SCALE GENOMIC DNA]</scope>
    <source>
        <tissue evidence="8">Roots</tissue>
    </source>
</reference>
<evidence type="ECO:0000256" key="3">
    <source>
        <dbReference type="ARBA" id="ARBA00023180"/>
    </source>
</evidence>
<dbReference type="CDD" id="cd01098">
    <property type="entry name" value="PAN_AP_plant"/>
    <property type="match status" value="1"/>
</dbReference>
<name>A0AAN7GVR4_9MYRT</name>